<sequence>MTVKLEHDFSSFQDVLGQMSWLRVYIQLCLVFEVNDGPREDLEYVLEDACGRMADAFPFLTGRVVVSNRTKTSTGTVQILPHRQLVPLAIKDLRNDGFPSFESLKEQKYPFKWLQPSMLEPPTVSTYAKQMIMQTWDDSDVAPVFAVQANLIDGAILLCLVGHHSLMDMTGLGILVSLFAKALRKEPFTQQELDDTNRARGQIIPLLEPSELQAAELEDVMLPPSDGSSFSFGGPLPLTVHITFPAASVARLKAEASQQTLVPFISTDDAITAFVWQQVVRARSKRLGPRTVYQVTRACSLRRAFGVPTYTGHFIDNITIEEVDPHELPLSYIAAKLRAALSDEKKNIRHVRALATLIAHSEDNSRILPGAKLHLDKDLVVSSHTNSDCCSWDYGPLGRPVTARRLLGPSIAGLSYILPKSSDGSLGIGITLSEEDLAVLKNETILSEYAGCDW</sequence>
<dbReference type="GO" id="GO:0016740">
    <property type="term" value="F:transferase activity"/>
    <property type="evidence" value="ECO:0007669"/>
    <property type="project" value="UniProtKB-KW"/>
</dbReference>
<dbReference type="Gene3D" id="3.30.559.10">
    <property type="entry name" value="Chloramphenicol acetyltransferase-like domain"/>
    <property type="match status" value="2"/>
</dbReference>
<dbReference type="Proteomes" id="UP000243797">
    <property type="component" value="Unassembled WGS sequence"/>
</dbReference>
<dbReference type="Pfam" id="PF22664">
    <property type="entry name" value="TRI-like_N"/>
    <property type="match status" value="1"/>
</dbReference>
<gene>
    <name evidence="3" type="ORF">CAC42_628</name>
</gene>
<name>A0A2K1QKF9_9PEZI</name>
<keyword evidence="1" id="KW-0808">Transferase</keyword>
<dbReference type="OrthoDB" id="1862401at2759"/>
<dbReference type="PANTHER" id="PTHR31896:SF64">
    <property type="entry name" value="TRICHOTHECENE 3-O-ACETYLTRANSFERASE"/>
    <property type="match status" value="1"/>
</dbReference>
<dbReference type="InterPro" id="IPR051283">
    <property type="entry name" value="Sec_Metabolite_Acyltrans"/>
</dbReference>
<dbReference type="STRING" id="2082308.A0A2K1QKF9"/>
<dbReference type="AlphaFoldDB" id="A0A2K1QKF9"/>
<dbReference type="PANTHER" id="PTHR31896">
    <property type="entry name" value="FAMILY REGULATORY PROTEIN, PUTATIVE (AFU_ORTHOLOGUE AFUA_3G14730)-RELATED"/>
    <property type="match status" value="1"/>
</dbReference>
<dbReference type="FunCoup" id="A0A2K1QKF9">
    <property type="interactions" value="59"/>
</dbReference>
<reference evidence="3 4" key="1">
    <citation type="submission" date="2017-06" db="EMBL/GenBank/DDBJ databases">
        <title>Draft genome sequence of a variant of Elsinoe murrayae.</title>
        <authorList>
            <person name="Cheng Q."/>
        </authorList>
    </citation>
    <scope>NUCLEOTIDE SEQUENCE [LARGE SCALE GENOMIC DNA]</scope>
    <source>
        <strain evidence="3 4">CQ-2017a</strain>
    </source>
</reference>
<dbReference type="InterPro" id="IPR023213">
    <property type="entry name" value="CAT-like_dom_sf"/>
</dbReference>
<dbReference type="EMBL" id="NKHZ01000070">
    <property type="protein sequence ID" value="PNS15369.1"/>
    <property type="molecule type" value="Genomic_DNA"/>
</dbReference>
<evidence type="ECO:0000313" key="4">
    <source>
        <dbReference type="Proteomes" id="UP000243797"/>
    </source>
</evidence>
<proteinExistence type="predicted"/>
<feature type="domain" description="Trichothecene 3-O-acetyltransferase-like N-terminal" evidence="2">
    <location>
        <begin position="24"/>
        <end position="182"/>
    </location>
</feature>
<evidence type="ECO:0000256" key="1">
    <source>
        <dbReference type="ARBA" id="ARBA00022679"/>
    </source>
</evidence>
<dbReference type="InParanoid" id="A0A2K1QKF9"/>
<dbReference type="InterPro" id="IPR054710">
    <property type="entry name" value="Tri101-like_N"/>
</dbReference>
<organism evidence="3 4">
    <name type="scientific">Sphaceloma murrayae</name>
    <dbReference type="NCBI Taxonomy" id="2082308"/>
    <lineage>
        <taxon>Eukaryota</taxon>
        <taxon>Fungi</taxon>
        <taxon>Dikarya</taxon>
        <taxon>Ascomycota</taxon>
        <taxon>Pezizomycotina</taxon>
        <taxon>Dothideomycetes</taxon>
        <taxon>Dothideomycetidae</taxon>
        <taxon>Myriangiales</taxon>
        <taxon>Elsinoaceae</taxon>
        <taxon>Sphaceloma</taxon>
    </lineage>
</organism>
<protein>
    <recommendedName>
        <fullName evidence="2">Trichothecene 3-O-acetyltransferase-like N-terminal domain-containing protein</fullName>
    </recommendedName>
</protein>
<comment type="caution">
    <text evidence="3">The sequence shown here is derived from an EMBL/GenBank/DDBJ whole genome shotgun (WGS) entry which is preliminary data.</text>
</comment>
<keyword evidence="4" id="KW-1185">Reference proteome</keyword>
<evidence type="ECO:0000259" key="2">
    <source>
        <dbReference type="Pfam" id="PF22664"/>
    </source>
</evidence>
<evidence type="ECO:0000313" key="3">
    <source>
        <dbReference type="EMBL" id="PNS15369.1"/>
    </source>
</evidence>
<accession>A0A2K1QKF9</accession>